<feature type="repeat" description="WD" evidence="4">
    <location>
        <begin position="585"/>
        <end position="626"/>
    </location>
</feature>
<dbReference type="AlphaFoldDB" id="A0A2T7P3M3"/>
<comment type="similarity">
    <text evidence="3">Belongs to the WD repeat WDR3/UTP12 family.</text>
</comment>
<dbReference type="FunFam" id="2.130.10.10:FF:000178">
    <property type="entry name" value="WD repeat domain 3"/>
    <property type="match status" value="1"/>
</dbReference>
<feature type="region of interest" description="Disordered" evidence="5">
    <location>
        <begin position="226"/>
        <end position="253"/>
    </location>
</feature>
<protein>
    <recommendedName>
        <fullName evidence="6">Small-subunit processome Utp12 domain-containing protein</fullName>
    </recommendedName>
</protein>
<accession>A0A2T7P3M3</accession>
<dbReference type="GO" id="GO:0032040">
    <property type="term" value="C:small-subunit processome"/>
    <property type="evidence" value="ECO:0007669"/>
    <property type="project" value="TreeGrafter"/>
</dbReference>
<reference evidence="7 8" key="1">
    <citation type="submission" date="2018-04" db="EMBL/GenBank/DDBJ databases">
        <title>The genome of golden apple snail Pomacea canaliculata provides insight into stress tolerance and invasive adaptation.</title>
        <authorList>
            <person name="Liu C."/>
            <person name="Liu B."/>
            <person name="Ren Y."/>
            <person name="Zhang Y."/>
            <person name="Wang H."/>
            <person name="Li S."/>
            <person name="Jiang F."/>
            <person name="Yin L."/>
            <person name="Zhang G."/>
            <person name="Qian W."/>
            <person name="Fan W."/>
        </authorList>
    </citation>
    <scope>NUCLEOTIDE SEQUENCE [LARGE SCALE GENOMIC DNA]</scope>
    <source>
        <strain evidence="7">SZHN2017</strain>
        <tissue evidence="7">Muscle</tissue>
    </source>
</reference>
<dbReference type="InterPro" id="IPR019775">
    <property type="entry name" value="WD40_repeat_CS"/>
</dbReference>
<dbReference type="CDD" id="cd00200">
    <property type="entry name" value="WD40"/>
    <property type="match status" value="2"/>
</dbReference>
<feature type="repeat" description="WD" evidence="4">
    <location>
        <begin position="543"/>
        <end position="584"/>
    </location>
</feature>
<feature type="domain" description="Small-subunit processome Utp12" evidence="6">
    <location>
        <begin position="763"/>
        <end position="863"/>
    </location>
</feature>
<dbReference type="PANTHER" id="PTHR19853">
    <property type="entry name" value="WD REPEAT CONTAINING PROTEIN 3 WDR3"/>
    <property type="match status" value="1"/>
</dbReference>
<organism evidence="7 8">
    <name type="scientific">Pomacea canaliculata</name>
    <name type="common">Golden apple snail</name>
    <dbReference type="NCBI Taxonomy" id="400727"/>
    <lineage>
        <taxon>Eukaryota</taxon>
        <taxon>Metazoa</taxon>
        <taxon>Spiralia</taxon>
        <taxon>Lophotrochozoa</taxon>
        <taxon>Mollusca</taxon>
        <taxon>Gastropoda</taxon>
        <taxon>Caenogastropoda</taxon>
        <taxon>Architaenioglossa</taxon>
        <taxon>Ampullarioidea</taxon>
        <taxon>Ampullariidae</taxon>
        <taxon>Pomacea</taxon>
    </lineage>
</organism>
<keyword evidence="1 4" id="KW-0853">WD repeat</keyword>
<name>A0A2T7P3M3_POMCA</name>
<feature type="repeat" description="WD" evidence="4">
    <location>
        <begin position="446"/>
        <end position="480"/>
    </location>
</feature>
<evidence type="ECO:0000313" key="7">
    <source>
        <dbReference type="EMBL" id="PVD28024.1"/>
    </source>
</evidence>
<dbReference type="SMART" id="SM00320">
    <property type="entry name" value="WD40"/>
    <property type="match status" value="10"/>
</dbReference>
<feature type="repeat" description="WD" evidence="4">
    <location>
        <begin position="145"/>
        <end position="186"/>
    </location>
</feature>
<sequence>MGVTKQYLRVEAKDVFGLVASPRSNIVLLKNMKGNVRQAAVGACENVIIWDLLTKEKVQILKGDKHEVSRVAKTPDDRHLAVGYMDGSIRVFEVVTGEIKITFQGHRSAVTALAYDHDGLRLVSGSKDTDVIVWDVVSESGLFRLKGHKGEVTKVEFLKERNVLLTSSKDTFVKFWDLDTQHCFCTLTGHRTEVYGFVLINSGQRLITGSADSELRVWDITYTEEYDGDDDEESSKPKRQRPDNNSEEDEDELNILHCHPVGSVMRHGRDRVVCLTTDPTDRYLVCHGLGNSYEVFIIASDAELKKKLAKRRKKARLQQQKDEALPEPSLTLQDQVRHMNKFKMSSKMRWIDVSITSPEQLQVVGLLNNNKLEVVDLQIDVTSLQVIFPVFEFFDARSTLHCFRTLACDYALCSVFSPGDRYVIIGTKSGRLQVFDVDEGTMIENIDAHSGAIWSLSLAPDKRGLVTGSADHTVKFWNFELVSVSENSSGRKQLSLIHTRTLQMDEDVLCVRYSPDQRLLAVALLDNTVKVFFVDTLKFFLSLYGHKLPVLCMDISSDSTLIVTGSADRNVKIWGLDFGDCHRSLFAHDDSILCIQFVPRTHMFYTASKDNKVKQWDADNFENIITLHGHHGEVWALAVSPNGKSVVTSSHDHSLRLWEKTEELLVLEEEREMEREKEYEESAAQDGEPVIPGETNDEFAHAGKKNIETVKAAEKLIEAVEVYKEETQKLAQHKAQCQAAGKQLPAPTPHPLLVAYHATSPSHLVLQIIRKIKSSELDESLLVLPFAVSTDLLSILETFLSNGWETELTSRCLLFLLRIHHGQVTSTQVLLPTIDRLRPLSKERADHLKDTVGFNLMGLQMLRLKLEEKKGVKVFADATSKFKERIKKKRKAVLTIVT</sequence>
<dbReference type="Gene3D" id="2.130.10.10">
    <property type="entry name" value="YVTN repeat-like/Quinoprotein amine dehydrogenase"/>
    <property type="match status" value="3"/>
</dbReference>
<evidence type="ECO:0000256" key="2">
    <source>
        <dbReference type="ARBA" id="ARBA00022737"/>
    </source>
</evidence>
<evidence type="ECO:0000256" key="4">
    <source>
        <dbReference type="PROSITE-ProRule" id="PRU00221"/>
    </source>
</evidence>
<dbReference type="STRING" id="400727.A0A2T7P3M3"/>
<feature type="compositionally biased region" description="Basic and acidic residues" evidence="5">
    <location>
        <begin position="234"/>
        <end position="244"/>
    </location>
</feature>
<keyword evidence="8" id="KW-1185">Reference proteome</keyword>
<evidence type="ECO:0000256" key="3">
    <source>
        <dbReference type="ARBA" id="ARBA00038229"/>
    </source>
</evidence>
<evidence type="ECO:0000256" key="1">
    <source>
        <dbReference type="ARBA" id="ARBA00022574"/>
    </source>
</evidence>
<dbReference type="InterPro" id="IPR007148">
    <property type="entry name" value="SSU_processome_Utp12"/>
</dbReference>
<dbReference type="InterPro" id="IPR015943">
    <property type="entry name" value="WD40/YVTN_repeat-like_dom_sf"/>
</dbReference>
<dbReference type="PROSITE" id="PS00678">
    <property type="entry name" value="WD_REPEATS_1"/>
    <property type="match status" value="4"/>
</dbReference>
<dbReference type="InterPro" id="IPR051570">
    <property type="entry name" value="TBC1_cilium_biogenesis"/>
</dbReference>
<dbReference type="Pfam" id="PF25172">
    <property type="entry name" value="Beta-prop_WDR3_2nd"/>
    <property type="match status" value="1"/>
</dbReference>
<dbReference type="GO" id="GO:0030515">
    <property type="term" value="F:snoRNA binding"/>
    <property type="evidence" value="ECO:0007669"/>
    <property type="project" value="TreeGrafter"/>
</dbReference>
<proteinExistence type="inferred from homology"/>
<evidence type="ECO:0000313" key="8">
    <source>
        <dbReference type="Proteomes" id="UP000245119"/>
    </source>
</evidence>
<dbReference type="SUPFAM" id="SSF50978">
    <property type="entry name" value="WD40 repeat-like"/>
    <property type="match status" value="2"/>
</dbReference>
<dbReference type="GO" id="GO:0034388">
    <property type="term" value="C:Pwp2p-containing subcomplex of 90S preribosome"/>
    <property type="evidence" value="ECO:0007669"/>
    <property type="project" value="TreeGrafter"/>
</dbReference>
<dbReference type="PANTHER" id="PTHR19853:SF0">
    <property type="entry name" value="WD REPEAT-CONTAINING PROTEIN 3"/>
    <property type="match status" value="1"/>
</dbReference>
<dbReference type="Proteomes" id="UP000245119">
    <property type="component" value="Linkage Group LG6"/>
</dbReference>
<feature type="repeat" description="WD" evidence="4">
    <location>
        <begin position="103"/>
        <end position="144"/>
    </location>
</feature>
<dbReference type="PRINTS" id="PR00320">
    <property type="entry name" value="GPROTEINBRPT"/>
</dbReference>
<gene>
    <name evidence="7" type="ORF">C0Q70_10605</name>
</gene>
<dbReference type="EMBL" id="PZQS01000006">
    <property type="protein sequence ID" value="PVD28024.1"/>
    <property type="molecule type" value="Genomic_DNA"/>
</dbReference>
<feature type="repeat" description="WD" evidence="4">
    <location>
        <begin position="61"/>
        <end position="102"/>
    </location>
</feature>
<comment type="caution">
    <text evidence="7">The sequence shown here is derived from an EMBL/GenBank/DDBJ whole genome shotgun (WGS) entry which is preliminary data.</text>
</comment>
<dbReference type="GO" id="GO:0030490">
    <property type="term" value="P:maturation of SSU-rRNA"/>
    <property type="evidence" value="ECO:0007669"/>
    <property type="project" value="TreeGrafter"/>
</dbReference>
<dbReference type="OrthoDB" id="407922at2759"/>
<keyword evidence="2" id="KW-0677">Repeat</keyword>
<dbReference type="Pfam" id="PF25173">
    <property type="entry name" value="Beta-prop_WDR3_1st"/>
    <property type="match status" value="1"/>
</dbReference>
<dbReference type="FunFam" id="2.130.10.10:FF:000172">
    <property type="entry name" value="WD repeat domain 3"/>
    <property type="match status" value="1"/>
</dbReference>
<evidence type="ECO:0000259" key="6">
    <source>
        <dbReference type="Pfam" id="PF04003"/>
    </source>
</evidence>
<dbReference type="InterPro" id="IPR020472">
    <property type="entry name" value="WD40_PAC1"/>
</dbReference>
<dbReference type="Pfam" id="PF04003">
    <property type="entry name" value="Utp12"/>
    <property type="match status" value="1"/>
</dbReference>
<evidence type="ECO:0000256" key="5">
    <source>
        <dbReference type="SAM" id="MobiDB-lite"/>
    </source>
</evidence>
<dbReference type="PROSITE" id="PS50294">
    <property type="entry name" value="WD_REPEATS_REGION"/>
    <property type="match status" value="7"/>
</dbReference>
<feature type="repeat" description="WD" evidence="4">
    <location>
        <begin position="627"/>
        <end position="659"/>
    </location>
</feature>
<dbReference type="InterPro" id="IPR036322">
    <property type="entry name" value="WD40_repeat_dom_sf"/>
</dbReference>
<dbReference type="InterPro" id="IPR001680">
    <property type="entry name" value="WD40_rpt"/>
</dbReference>
<feature type="repeat" description="WD" evidence="4">
    <location>
        <begin position="187"/>
        <end position="220"/>
    </location>
</feature>
<dbReference type="PROSITE" id="PS50082">
    <property type="entry name" value="WD_REPEATS_2"/>
    <property type="match status" value="8"/>
</dbReference>